<dbReference type="PROSITE" id="PS50893">
    <property type="entry name" value="ABC_TRANSPORTER_2"/>
    <property type="match status" value="1"/>
</dbReference>
<dbReference type="PANTHER" id="PTHR43790:SF8">
    <property type="entry name" value="SUGAR ABC TRANSPORTER ATP-BINDING PROTEIN"/>
    <property type="match status" value="1"/>
</dbReference>
<gene>
    <name evidence="5" type="ORF">E1292_28985</name>
</gene>
<reference evidence="5 6" key="1">
    <citation type="submission" date="2019-03" db="EMBL/GenBank/DDBJ databases">
        <title>Draft genome sequences of novel Actinobacteria.</title>
        <authorList>
            <person name="Sahin N."/>
            <person name="Ay H."/>
            <person name="Saygin H."/>
        </authorList>
    </citation>
    <scope>NUCLEOTIDE SEQUENCE [LARGE SCALE GENOMIC DNA]</scope>
    <source>
        <strain evidence="5 6">KC310</strain>
    </source>
</reference>
<feature type="domain" description="ABC transporter" evidence="4">
    <location>
        <begin position="6"/>
        <end position="248"/>
    </location>
</feature>
<evidence type="ECO:0000256" key="2">
    <source>
        <dbReference type="ARBA" id="ARBA00022840"/>
    </source>
</evidence>
<dbReference type="InterPro" id="IPR003593">
    <property type="entry name" value="AAA+_ATPase"/>
</dbReference>
<keyword evidence="6" id="KW-1185">Reference proteome</keyword>
<dbReference type="GO" id="GO:0016887">
    <property type="term" value="F:ATP hydrolysis activity"/>
    <property type="evidence" value="ECO:0007669"/>
    <property type="project" value="InterPro"/>
</dbReference>
<evidence type="ECO:0000256" key="3">
    <source>
        <dbReference type="SAM" id="MobiDB-lite"/>
    </source>
</evidence>
<dbReference type="GO" id="GO:0005524">
    <property type="term" value="F:ATP binding"/>
    <property type="evidence" value="ECO:0007669"/>
    <property type="project" value="UniProtKB-KW"/>
</dbReference>
<evidence type="ECO:0000256" key="1">
    <source>
        <dbReference type="ARBA" id="ARBA00022741"/>
    </source>
</evidence>
<dbReference type="SMART" id="SM00382">
    <property type="entry name" value="AAA"/>
    <property type="match status" value="1"/>
</dbReference>
<dbReference type="Gene3D" id="3.40.50.300">
    <property type="entry name" value="P-loop containing nucleotide triphosphate hydrolases"/>
    <property type="match status" value="1"/>
</dbReference>
<accession>A0A4R4VKA9</accession>
<organism evidence="5 6">
    <name type="scientific">Nonomuraea deserti</name>
    <dbReference type="NCBI Taxonomy" id="1848322"/>
    <lineage>
        <taxon>Bacteria</taxon>
        <taxon>Bacillati</taxon>
        <taxon>Actinomycetota</taxon>
        <taxon>Actinomycetes</taxon>
        <taxon>Streptosporangiales</taxon>
        <taxon>Streptosporangiaceae</taxon>
        <taxon>Nonomuraea</taxon>
    </lineage>
</organism>
<sequence length="302" mass="31568">MGAPLIAARGIVKSYGHVEALRGADFAVRPGEVVALIGDNGAGKSTLAKILSGVERPDTGMIEIDGRPVAFGSVEEARGAGVETVYQDLALCAELSPSANYFLGRERLKPGLLGMLGVLDNAAMRRETREACERLGVRLKSETAPVSTLSGGQRQGVAVARAVGWARRAVFMDEPTAALGVVQTRRVLDLIRSVRDSGVAVVLISHNMQDVMAVSDRVEVLRLGRRVARFDTARVSMEELVGAMTGALEQDDPDGRAEGGPGRDAAGADERAAGPGRDAAVDEAGDGPGRDAAGADEQEDGR</sequence>
<dbReference type="InterPro" id="IPR050107">
    <property type="entry name" value="ABC_carbohydrate_import_ATPase"/>
</dbReference>
<keyword evidence="1" id="KW-0547">Nucleotide-binding</keyword>
<name>A0A4R4VKA9_9ACTN</name>
<dbReference type="CDD" id="cd03216">
    <property type="entry name" value="ABC_Carb_Monos_I"/>
    <property type="match status" value="1"/>
</dbReference>
<dbReference type="AlphaFoldDB" id="A0A4R4VKA9"/>
<evidence type="ECO:0000313" key="5">
    <source>
        <dbReference type="EMBL" id="TDD00330.1"/>
    </source>
</evidence>
<dbReference type="InterPro" id="IPR003439">
    <property type="entry name" value="ABC_transporter-like_ATP-bd"/>
</dbReference>
<dbReference type="SUPFAM" id="SSF52540">
    <property type="entry name" value="P-loop containing nucleoside triphosphate hydrolases"/>
    <property type="match status" value="1"/>
</dbReference>
<keyword evidence="2 5" id="KW-0067">ATP-binding</keyword>
<protein>
    <submittedName>
        <fullName evidence="5">Sugar ABC transporter ATP-binding protein</fullName>
    </submittedName>
</protein>
<evidence type="ECO:0000313" key="6">
    <source>
        <dbReference type="Proteomes" id="UP000295258"/>
    </source>
</evidence>
<dbReference type="RefSeq" id="WP_132598590.1">
    <property type="nucleotide sequence ID" value="NZ_SMKO01000095.1"/>
</dbReference>
<dbReference type="InterPro" id="IPR027417">
    <property type="entry name" value="P-loop_NTPase"/>
</dbReference>
<proteinExistence type="predicted"/>
<comment type="caution">
    <text evidence="5">The sequence shown here is derived from an EMBL/GenBank/DDBJ whole genome shotgun (WGS) entry which is preliminary data.</text>
</comment>
<dbReference type="PANTHER" id="PTHR43790">
    <property type="entry name" value="CARBOHYDRATE TRANSPORT ATP-BINDING PROTEIN MG119-RELATED"/>
    <property type="match status" value="1"/>
</dbReference>
<evidence type="ECO:0000259" key="4">
    <source>
        <dbReference type="PROSITE" id="PS50893"/>
    </source>
</evidence>
<dbReference type="Proteomes" id="UP000295258">
    <property type="component" value="Unassembled WGS sequence"/>
</dbReference>
<feature type="region of interest" description="Disordered" evidence="3">
    <location>
        <begin position="246"/>
        <end position="302"/>
    </location>
</feature>
<dbReference type="Pfam" id="PF00005">
    <property type="entry name" value="ABC_tran"/>
    <property type="match status" value="1"/>
</dbReference>
<dbReference type="EMBL" id="SMKO01000095">
    <property type="protein sequence ID" value="TDD00330.1"/>
    <property type="molecule type" value="Genomic_DNA"/>
</dbReference>